<dbReference type="RefSeq" id="WP_049620001.1">
    <property type="nucleotide sequence ID" value="NZ_FNAU01000007.1"/>
</dbReference>
<dbReference type="GO" id="GO:0005524">
    <property type="term" value="F:ATP binding"/>
    <property type="evidence" value="ECO:0007669"/>
    <property type="project" value="UniProtKB-UniRule"/>
</dbReference>
<dbReference type="PRINTS" id="PR00958">
    <property type="entry name" value="HOMSERKINASE"/>
</dbReference>
<dbReference type="InterPro" id="IPR036554">
    <property type="entry name" value="GHMP_kinase_C_sf"/>
</dbReference>
<evidence type="ECO:0000256" key="8">
    <source>
        <dbReference type="NCBIfam" id="TIGR00191"/>
    </source>
</evidence>
<dbReference type="InterPro" id="IPR014721">
    <property type="entry name" value="Ribsml_uS5_D2-typ_fold_subgr"/>
</dbReference>
<dbReference type="Gene3D" id="3.30.70.890">
    <property type="entry name" value="GHMP kinase, C-terminal domain"/>
    <property type="match status" value="1"/>
</dbReference>
<dbReference type="Proteomes" id="UP000269974">
    <property type="component" value="Unassembled WGS sequence"/>
</dbReference>
<organism evidence="12 14">
    <name type="scientific">Actinobaculum suis</name>
    <dbReference type="NCBI Taxonomy" id="1657"/>
    <lineage>
        <taxon>Bacteria</taxon>
        <taxon>Bacillati</taxon>
        <taxon>Actinomycetota</taxon>
        <taxon>Actinomycetes</taxon>
        <taxon>Actinomycetales</taxon>
        <taxon>Actinomycetaceae</taxon>
        <taxon>Actinobaculum</taxon>
    </lineage>
</organism>
<evidence type="ECO:0000313" key="10">
    <source>
        <dbReference type="EMBL" id="MDY5152983.1"/>
    </source>
</evidence>
<dbReference type="GO" id="GO:0004413">
    <property type="term" value="F:homoserine kinase activity"/>
    <property type="evidence" value="ECO:0007669"/>
    <property type="project" value="UniProtKB-UniRule"/>
</dbReference>
<sequence length="301" mass="32329">MRIAKSSATVRVPATSGNLGPGFDCMGMAHNIWDEVSVRLITGKTTVTIEGEGADTLPTDESHLIVRAMRRAFEVAALPNVGFELSCRNRIQQGRGLGSSAAAVVAGLVLVRGLVDRPALLNDDVLLELACEFEGHPDNAAPALFGGAVVAWKDEQEEATHAARIPVSRRVRTTLLIPSSELPTVEARAVLPAEVPHRDAALNASRAAMLTLALEHYPELLYTATEDRLHQEYRATSLGDSYRIMRALRDAGWPAVISGAGPSVLVFDRLDAETAAIMEQNGFRVDYSGMATRGAHIIEEG</sequence>
<comment type="function">
    <text evidence="7">Catalyzes the ATP-dependent phosphorylation of L-homoserine to L-homoserine phosphate.</text>
</comment>
<dbReference type="GO" id="GO:0009088">
    <property type="term" value="P:threonine biosynthetic process"/>
    <property type="evidence" value="ECO:0007669"/>
    <property type="project" value="UniProtKB-UniRule"/>
</dbReference>
<evidence type="ECO:0000256" key="5">
    <source>
        <dbReference type="ARBA" id="ARBA00022777"/>
    </source>
</evidence>
<keyword evidence="3 7" id="KW-0791">Threonine biosynthesis</keyword>
<reference evidence="12 14" key="3">
    <citation type="submission" date="2018-11" db="EMBL/GenBank/DDBJ databases">
        <authorList>
            <consortium name="Pathogen Informatics"/>
        </authorList>
    </citation>
    <scope>NUCLEOTIDE SEQUENCE [LARGE SCALE GENOMIC DNA]</scope>
    <source>
        <strain evidence="12 14">NCTC10327</strain>
    </source>
</reference>
<feature type="domain" description="GHMP kinase N-terminal" evidence="9">
    <location>
        <begin position="64"/>
        <end position="147"/>
    </location>
</feature>
<dbReference type="Proteomes" id="UP000182744">
    <property type="component" value="Unassembled WGS sequence"/>
</dbReference>
<protein>
    <recommendedName>
        <fullName evidence="7 8">Homoserine kinase</fullName>
        <shortName evidence="7">HK</shortName>
        <shortName evidence="7">HSK</shortName>
        <ecNumber evidence="7 8">2.7.1.39</ecNumber>
    </recommendedName>
</protein>
<evidence type="ECO:0000256" key="2">
    <source>
        <dbReference type="ARBA" id="ARBA00022679"/>
    </source>
</evidence>
<dbReference type="AlphaFoldDB" id="A0A0K9ET70"/>
<proteinExistence type="inferred from homology"/>
<keyword evidence="13" id="KW-1185">Reference proteome</keyword>
<comment type="similarity">
    <text evidence="7">Belongs to the GHMP kinase family. Homoserine kinase subfamily.</text>
</comment>
<dbReference type="InterPro" id="IPR006204">
    <property type="entry name" value="GHMP_kinase_N_dom"/>
</dbReference>
<keyword evidence="2 7" id="KW-0808">Transferase</keyword>
<evidence type="ECO:0000256" key="4">
    <source>
        <dbReference type="ARBA" id="ARBA00022741"/>
    </source>
</evidence>
<dbReference type="GO" id="GO:0005737">
    <property type="term" value="C:cytoplasm"/>
    <property type="evidence" value="ECO:0007669"/>
    <property type="project" value="UniProtKB-SubCell"/>
</dbReference>
<keyword evidence="7" id="KW-0963">Cytoplasm</keyword>
<dbReference type="UniPathway" id="UPA00050">
    <property type="reaction ID" value="UER00064"/>
</dbReference>
<evidence type="ECO:0000313" key="13">
    <source>
        <dbReference type="Proteomes" id="UP000182744"/>
    </source>
</evidence>
<dbReference type="PANTHER" id="PTHR20861">
    <property type="entry name" value="HOMOSERINE/4-DIPHOSPHOCYTIDYL-2-C-METHYL-D-ERYTHRITOL KINASE"/>
    <property type="match status" value="1"/>
</dbReference>
<dbReference type="Gene3D" id="3.30.230.10">
    <property type="match status" value="1"/>
</dbReference>
<dbReference type="HAMAP" id="MF_00384">
    <property type="entry name" value="Homoser_kinase"/>
    <property type="match status" value="1"/>
</dbReference>
<evidence type="ECO:0000256" key="3">
    <source>
        <dbReference type="ARBA" id="ARBA00022697"/>
    </source>
</evidence>
<keyword evidence="5 7" id="KW-0418">Kinase</keyword>
<evidence type="ECO:0000313" key="14">
    <source>
        <dbReference type="Proteomes" id="UP000269974"/>
    </source>
</evidence>
<keyword evidence="4 7" id="KW-0547">Nucleotide-binding</keyword>
<dbReference type="InterPro" id="IPR020568">
    <property type="entry name" value="Ribosomal_Su5_D2-typ_SF"/>
</dbReference>
<dbReference type="PIRSF" id="PIRSF000676">
    <property type="entry name" value="Homoser_kin"/>
    <property type="match status" value="1"/>
</dbReference>
<evidence type="ECO:0000313" key="12">
    <source>
        <dbReference type="EMBL" id="VDG77066.1"/>
    </source>
</evidence>
<gene>
    <name evidence="7 12" type="primary">thrB</name>
    <name evidence="12" type="ORF">NCTC10327_01690</name>
    <name evidence="10" type="ORF">R6G71_02805</name>
    <name evidence="11" type="ORF">SAMN05421878_10778</name>
</gene>
<evidence type="ECO:0000313" key="11">
    <source>
        <dbReference type="EMBL" id="SDE37670.1"/>
    </source>
</evidence>
<evidence type="ECO:0000259" key="9">
    <source>
        <dbReference type="Pfam" id="PF00288"/>
    </source>
</evidence>
<dbReference type="NCBIfam" id="TIGR00191">
    <property type="entry name" value="thrB"/>
    <property type="match status" value="1"/>
</dbReference>
<dbReference type="EMBL" id="FNAU01000007">
    <property type="protein sequence ID" value="SDE37670.1"/>
    <property type="molecule type" value="Genomic_DNA"/>
</dbReference>
<evidence type="ECO:0000256" key="1">
    <source>
        <dbReference type="ARBA" id="ARBA00022605"/>
    </source>
</evidence>
<keyword evidence="1 7" id="KW-0028">Amino-acid biosynthesis</keyword>
<dbReference type="SUPFAM" id="SSF54211">
    <property type="entry name" value="Ribosomal protein S5 domain 2-like"/>
    <property type="match status" value="1"/>
</dbReference>
<comment type="caution">
    <text evidence="7">Lacks conserved residue(s) required for the propagation of feature annotation.</text>
</comment>
<dbReference type="Proteomes" id="UP001273799">
    <property type="component" value="Unassembled WGS sequence"/>
</dbReference>
<keyword evidence="6 7" id="KW-0067">ATP-binding</keyword>
<comment type="pathway">
    <text evidence="7">Amino-acid biosynthesis; L-threonine biosynthesis; L-threonine from L-aspartate: step 4/5.</text>
</comment>
<dbReference type="PANTHER" id="PTHR20861:SF1">
    <property type="entry name" value="HOMOSERINE KINASE"/>
    <property type="match status" value="1"/>
</dbReference>
<dbReference type="SUPFAM" id="SSF55060">
    <property type="entry name" value="GHMP Kinase, C-terminal domain"/>
    <property type="match status" value="1"/>
</dbReference>
<comment type="subcellular location">
    <subcellularLocation>
        <location evidence="7">Cytoplasm</location>
    </subcellularLocation>
</comment>
<dbReference type="EC" id="2.7.1.39" evidence="7 8"/>
<name>A0A0K9ET70_9ACTO</name>
<dbReference type="Pfam" id="PF00288">
    <property type="entry name" value="GHMP_kinases_N"/>
    <property type="match status" value="1"/>
</dbReference>
<dbReference type="STRING" id="1657.ACU20_06705"/>
<dbReference type="EMBL" id="UYIO01000001">
    <property type="protein sequence ID" value="VDG77066.1"/>
    <property type="molecule type" value="Genomic_DNA"/>
</dbReference>
<reference evidence="13" key="1">
    <citation type="submission" date="2016-10" db="EMBL/GenBank/DDBJ databases">
        <authorList>
            <person name="Varghese N."/>
        </authorList>
    </citation>
    <scope>NUCLEOTIDE SEQUENCE [LARGE SCALE GENOMIC DNA]</scope>
    <source>
        <strain evidence="13">DSM 20639</strain>
    </source>
</reference>
<dbReference type="InterPro" id="IPR000870">
    <property type="entry name" value="Homoserine_kinase"/>
</dbReference>
<reference evidence="11" key="2">
    <citation type="submission" date="2016-10" db="EMBL/GenBank/DDBJ databases">
        <authorList>
            <person name="de Groot N.N."/>
        </authorList>
    </citation>
    <scope>NUCLEOTIDE SEQUENCE [LARGE SCALE GENOMIC DNA]</scope>
    <source>
        <strain evidence="11">DSM 20639</strain>
    </source>
</reference>
<dbReference type="EMBL" id="JAWNFU010000001">
    <property type="protein sequence ID" value="MDY5152983.1"/>
    <property type="molecule type" value="Genomic_DNA"/>
</dbReference>
<dbReference type="PATRIC" id="fig|1657.3.peg.1489"/>
<reference evidence="10" key="4">
    <citation type="submission" date="2023-10" db="EMBL/GenBank/DDBJ databases">
        <title>Whole Genome based description of the genera Actinobaculum and Actinotignum reveals a complex phylogenetic relationship within the species included in the genus Actinotignum.</title>
        <authorList>
            <person name="Jensen C.S."/>
            <person name="Dargis R."/>
            <person name="Kemp M."/>
            <person name="Christensen J.J."/>
        </authorList>
    </citation>
    <scope>NUCLEOTIDE SEQUENCE</scope>
    <source>
        <strain evidence="10">Actinobaculum_suis_CCUG19206T</strain>
    </source>
</reference>
<accession>A0A0K9ET70</accession>
<comment type="catalytic activity">
    <reaction evidence="7">
        <text>L-homoserine + ATP = O-phospho-L-homoserine + ADP + H(+)</text>
        <dbReference type="Rhea" id="RHEA:13985"/>
        <dbReference type="ChEBI" id="CHEBI:15378"/>
        <dbReference type="ChEBI" id="CHEBI:30616"/>
        <dbReference type="ChEBI" id="CHEBI:57476"/>
        <dbReference type="ChEBI" id="CHEBI:57590"/>
        <dbReference type="ChEBI" id="CHEBI:456216"/>
        <dbReference type="EC" id="2.7.1.39"/>
    </reaction>
</comment>
<evidence type="ECO:0000256" key="6">
    <source>
        <dbReference type="ARBA" id="ARBA00022840"/>
    </source>
</evidence>
<evidence type="ECO:0000256" key="7">
    <source>
        <dbReference type="HAMAP-Rule" id="MF_00384"/>
    </source>
</evidence>